<dbReference type="PRINTS" id="PR00509">
    <property type="entry name" value="PGMPMM"/>
</dbReference>
<organism evidence="12 13">
    <name type="scientific">Populibacterium corticicola</name>
    <dbReference type="NCBI Taxonomy" id="1812826"/>
    <lineage>
        <taxon>Bacteria</taxon>
        <taxon>Bacillati</taxon>
        <taxon>Actinomycetota</taxon>
        <taxon>Actinomycetes</taxon>
        <taxon>Micrococcales</taxon>
        <taxon>Jonesiaceae</taxon>
        <taxon>Populibacterium</taxon>
    </lineage>
</organism>
<keyword evidence="6" id="KW-0413">Isomerase</keyword>
<dbReference type="GO" id="GO:0016740">
    <property type="term" value="F:transferase activity"/>
    <property type="evidence" value="ECO:0007669"/>
    <property type="project" value="UniProtKB-KW"/>
</dbReference>
<evidence type="ECO:0000259" key="10">
    <source>
        <dbReference type="Pfam" id="PF02880"/>
    </source>
</evidence>
<dbReference type="InterPro" id="IPR029044">
    <property type="entry name" value="Nucleotide-diphossugar_trans"/>
</dbReference>
<sequence length="732" mass="78814">MTNAPSSEPAILETTVAVVLAAGADAASRQLLTSPLGDSTVAEVALRNVRAVFPAQQIIVVTAPGDTELRDRLGADLIYVEQAESLGTGNAVAAAREALPAGAETILVTYADTPLLRPESIRGILNRFDLTGRQLTLLSAIVTGEFPHGDILRGADGRITEVLEHDEIPSTVEGATHEINVGTYVSNGVKLLNQIDALAATSDHRLTSVVKRAIDSGDEIETYRIYDTDEVQGINTTTELEEAESIVLKRLFVPRKNTDTKIVFGTGGWRAVIGEGYTLANVRRLCQAIANEAIRSGKDAAGVVIGGDRRFLSRESAEAAAEVFAGNNIPVVLLPDDVPTPLVTFAAPFLGKTYGIIITSSHNPPEWNGMKVFRADGSLPLDDETDRFQDEANELTVKDIVTLDLAVARAAGIVVDQTLTSEYVDAIEAIIDVEAVRGSNLNVVVDPMYGTSQLTLGTILSDMRVRAEFIHAAHNPLFGGIAPAPDLQRLNALISMIKEGNGRYDLGMATDGDSDRIGIVDEQGEYVSTNDLLLLLYWYLHEVRGEKGGVVRNLATTHMLDRLAAHFGEESFECKVGFKHVTAGMDKIGAVLGGESSGGLTVRGWILGKDGIFACALVAEMLARTGKRISELREMIYEITGRLYSLEAGVPATPDMRVAVPRRLAAEPLTHIGSYPVVSIDHTDGTKILLENDNWALLRFSGTEPVLRMFVEADSPEKAEELLDWLRGFVTA</sequence>
<dbReference type="InterPro" id="IPR025877">
    <property type="entry name" value="MobA-like_NTP_Trfase"/>
</dbReference>
<evidence type="ECO:0000313" key="12">
    <source>
        <dbReference type="EMBL" id="MFD2840209.1"/>
    </source>
</evidence>
<reference evidence="13" key="1">
    <citation type="journal article" date="2019" name="Int. J. Syst. Evol. Microbiol.">
        <title>The Global Catalogue of Microorganisms (GCM) 10K type strain sequencing project: providing services to taxonomists for standard genome sequencing and annotation.</title>
        <authorList>
            <consortium name="The Broad Institute Genomics Platform"/>
            <consortium name="The Broad Institute Genome Sequencing Center for Infectious Disease"/>
            <person name="Wu L."/>
            <person name="Ma J."/>
        </authorList>
    </citation>
    <scope>NUCLEOTIDE SEQUENCE [LARGE SCALE GENOMIC DNA]</scope>
    <source>
        <strain evidence="13">KCTC 33576</strain>
    </source>
</reference>
<evidence type="ECO:0000259" key="11">
    <source>
        <dbReference type="Pfam" id="PF12804"/>
    </source>
</evidence>
<feature type="domain" description="Alpha-D-phosphohexomutase alpha/beta/alpha" evidence="10">
    <location>
        <begin position="530"/>
        <end position="635"/>
    </location>
</feature>
<evidence type="ECO:0000256" key="6">
    <source>
        <dbReference type="ARBA" id="ARBA00023235"/>
    </source>
</evidence>
<dbReference type="PANTHER" id="PTHR45745:SF1">
    <property type="entry name" value="PHOSPHOGLUCOMUTASE 2B-RELATED"/>
    <property type="match status" value="1"/>
</dbReference>
<gene>
    <name evidence="12" type="ORF">ACFSYH_06460</name>
</gene>
<evidence type="ECO:0000256" key="1">
    <source>
        <dbReference type="ARBA" id="ARBA00001946"/>
    </source>
</evidence>
<evidence type="ECO:0000256" key="4">
    <source>
        <dbReference type="ARBA" id="ARBA00022723"/>
    </source>
</evidence>
<dbReference type="InterPro" id="IPR005843">
    <property type="entry name" value="A-D-PHexomutase_C"/>
</dbReference>
<evidence type="ECO:0000259" key="8">
    <source>
        <dbReference type="Pfam" id="PF02878"/>
    </source>
</evidence>
<name>A0ABW5XFN1_9MICO</name>
<dbReference type="Pfam" id="PF00408">
    <property type="entry name" value="PGM_PMM_IV"/>
    <property type="match status" value="1"/>
</dbReference>
<dbReference type="Pfam" id="PF12804">
    <property type="entry name" value="NTP_transf_3"/>
    <property type="match status" value="1"/>
</dbReference>
<keyword evidence="3" id="KW-0597">Phosphoprotein</keyword>
<feature type="domain" description="Alpha-D-phosphohexomutase C-terminal" evidence="7">
    <location>
        <begin position="690"/>
        <end position="724"/>
    </location>
</feature>
<keyword evidence="13" id="KW-1185">Reference proteome</keyword>
<proteinExistence type="inferred from homology"/>
<dbReference type="Proteomes" id="UP001597391">
    <property type="component" value="Unassembled WGS sequence"/>
</dbReference>
<dbReference type="Pfam" id="PF02880">
    <property type="entry name" value="PGM_PMM_III"/>
    <property type="match status" value="1"/>
</dbReference>
<feature type="domain" description="Alpha-D-phosphohexomutase alpha/beta/alpha" evidence="9">
    <location>
        <begin position="422"/>
        <end position="524"/>
    </location>
</feature>
<keyword evidence="12" id="KW-0808">Transferase</keyword>
<protein>
    <submittedName>
        <fullName evidence="12">NTP transferase domain-containing protein</fullName>
    </submittedName>
</protein>
<dbReference type="InterPro" id="IPR036900">
    <property type="entry name" value="A-D-PHexomutase_C_sf"/>
</dbReference>
<evidence type="ECO:0000259" key="7">
    <source>
        <dbReference type="Pfam" id="PF00408"/>
    </source>
</evidence>
<evidence type="ECO:0000256" key="5">
    <source>
        <dbReference type="ARBA" id="ARBA00022842"/>
    </source>
</evidence>
<keyword evidence="4" id="KW-0479">Metal-binding</keyword>
<dbReference type="InterPro" id="IPR005846">
    <property type="entry name" value="A-D-PHexomutase_a/b/a-III"/>
</dbReference>
<dbReference type="Gene3D" id="3.40.120.10">
    <property type="entry name" value="Alpha-D-Glucose-1,6-Bisphosphate, subunit A, domain 3"/>
    <property type="match status" value="3"/>
</dbReference>
<dbReference type="Pfam" id="PF02878">
    <property type="entry name" value="PGM_PMM_I"/>
    <property type="match status" value="1"/>
</dbReference>
<dbReference type="InterPro" id="IPR005841">
    <property type="entry name" value="Alpha-D-phosphohexomutase_SF"/>
</dbReference>
<dbReference type="EMBL" id="JBHUOP010000002">
    <property type="protein sequence ID" value="MFD2840209.1"/>
    <property type="molecule type" value="Genomic_DNA"/>
</dbReference>
<comment type="caution">
    <text evidence="12">The sequence shown here is derived from an EMBL/GenBank/DDBJ whole genome shotgun (WGS) entry which is preliminary data.</text>
</comment>
<feature type="domain" description="Alpha-D-phosphohexomutase alpha/beta/alpha" evidence="8">
    <location>
        <begin position="262"/>
        <end position="393"/>
    </location>
</feature>
<dbReference type="PANTHER" id="PTHR45745">
    <property type="entry name" value="PHOSPHOMANNOMUTASE 45A"/>
    <property type="match status" value="1"/>
</dbReference>
<dbReference type="InterPro" id="IPR016055">
    <property type="entry name" value="A-D-PHexomutase_a/b/a-I/II/III"/>
</dbReference>
<dbReference type="RefSeq" id="WP_377465949.1">
    <property type="nucleotide sequence ID" value="NZ_JBHUOP010000002.1"/>
</dbReference>
<dbReference type="InterPro" id="IPR005844">
    <property type="entry name" value="A-D-PHexomutase_a/b/a-I"/>
</dbReference>
<evidence type="ECO:0000256" key="2">
    <source>
        <dbReference type="ARBA" id="ARBA00010231"/>
    </source>
</evidence>
<dbReference type="SUPFAM" id="SSF53738">
    <property type="entry name" value="Phosphoglucomutase, first 3 domains"/>
    <property type="match status" value="2"/>
</dbReference>
<evidence type="ECO:0000259" key="9">
    <source>
        <dbReference type="Pfam" id="PF02879"/>
    </source>
</evidence>
<keyword evidence="5" id="KW-0460">Magnesium</keyword>
<feature type="domain" description="MobA-like NTP transferase" evidence="11">
    <location>
        <begin position="17"/>
        <end position="136"/>
    </location>
</feature>
<evidence type="ECO:0000256" key="3">
    <source>
        <dbReference type="ARBA" id="ARBA00022553"/>
    </source>
</evidence>
<dbReference type="SUPFAM" id="SSF55957">
    <property type="entry name" value="Phosphoglucomutase, C-terminal domain"/>
    <property type="match status" value="1"/>
</dbReference>
<dbReference type="InterPro" id="IPR005845">
    <property type="entry name" value="A-D-PHexomutase_a/b/a-II"/>
</dbReference>
<dbReference type="SUPFAM" id="SSF53448">
    <property type="entry name" value="Nucleotide-diphospho-sugar transferases"/>
    <property type="match status" value="1"/>
</dbReference>
<dbReference type="Pfam" id="PF02879">
    <property type="entry name" value="PGM_PMM_II"/>
    <property type="match status" value="1"/>
</dbReference>
<dbReference type="Gene3D" id="3.90.550.10">
    <property type="entry name" value="Spore Coat Polysaccharide Biosynthesis Protein SpsA, Chain A"/>
    <property type="match status" value="1"/>
</dbReference>
<comment type="cofactor">
    <cofactor evidence="1">
        <name>Mg(2+)</name>
        <dbReference type="ChEBI" id="CHEBI:18420"/>
    </cofactor>
</comment>
<comment type="similarity">
    <text evidence="2">Belongs to the phosphohexose mutase family.</text>
</comment>
<dbReference type="Gene3D" id="3.30.310.50">
    <property type="entry name" value="Alpha-D-phosphohexomutase, C-terminal domain"/>
    <property type="match status" value="1"/>
</dbReference>
<accession>A0ABW5XFN1</accession>
<evidence type="ECO:0000313" key="13">
    <source>
        <dbReference type="Proteomes" id="UP001597391"/>
    </source>
</evidence>